<dbReference type="STRING" id="869212.Turpa_0563"/>
<dbReference type="RefSeq" id="WP_014801734.1">
    <property type="nucleotide sequence ID" value="NC_018020.1"/>
</dbReference>
<organism evidence="1 2">
    <name type="scientific">Turneriella parva (strain ATCC BAA-1111 / DSM 21527 / NCTC 11395 / H)</name>
    <name type="common">Leptospira parva</name>
    <dbReference type="NCBI Taxonomy" id="869212"/>
    <lineage>
        <taxon>Bacteria</taxon>
        <taxon>Pseudomonadati</taxon>
        <taxon>Spirochaetota</taxon>
        <taxon>Spirochaetia</taxon>
        <taxon>Leptospirales</taxon>
        <taxon>Leptospiraceae</taxon>
        <taxon>Turneriella</taxon>
    </lineage>
</organism>
<reference evidence="1 2" key="1">
    <citation type="submission" date="2012-06" db="EMBL/GenBank/DDBJ databases">
        <title>The complete chromosome of genome of Turneriella parva DSM 21527.</title>
        <authorList>
            <consortium name="US DOE Joint Genome Institute (JGI-PGF)"/>
            <person name="Lucas S."/>
            <person name="Han J."/>
            <person name="Lapidus A."/>
            <person name="Bruce D."/>
            <person name="Goodwin L."/>
            <person name="Pitluck S."/>
            <person name="Peters L."/>
            <person name="Kyrpides N."/>
            <person name="Mavromatis K."/>
            <person name="Ivanova N."/>
            <person name="Mikhailova N."/>
            <person name="Chertkov O."/>
            <person name="Detter J.C."/>
            <person name="Tapia R."/>
            <person name="Han C."/>
            <person name="Land M."/>
            <person name="Hauser L."/>
            <person name="Markowitz V."/>
            <person name="Cheng J.-F."/>
            <person name="Hugenholtz P."/>
            <person name="Woyke T."/>
            <person name="Wu D."/>
            <person name="Gronow S."/>
            <person name="Wellnitz S."/>
            <person name="Brambilla E."/>
            <person name="Klenk H.-P."/>
            <person name="Eisen J.A."/>
        </authorList>
    </citation>
    <scope>NUCLEOTIDE SEQUENCE [LARGE SCALE GENOMIC DNA]</scope>
    <source>
        <strain evidence="2">ATCC BAA-1111 / DSM 21527 / NCTC 11395 / H</strain>
    </source>
</reference>
<evidence type="ECO:0000313" key="2">
    <source>
        <dbReference type="Proteomes" id="UP000006048"/>
    </source>
</evidence>
<proteinExistence type="predicted"/>
<accession>I4B1Q8</accession>
<dbReference type="OrthoDB" id="6866176at2"/>
<gene>
    <name evidence="1" type="ordered locus">Turpa_0563</name>
</gene>
<keyword evidence="2" id="KW-1185">Reference proteome</keyword>
<dbReference type="AlphaFoldDB" id="I4B1Q8"/>
<sequence length="218" mass="25458">MSESVDLKLRNAVRFVTMYNDQLRAALTRIAEDLETAGWQTGKLETPLFSWPNQSHWQTNWSWDYLPLAFPSITFSKHSEPNRPPWAGIYISHISDSGILAAQESLRKEPQSMPPAEECRTLWIIRYCLVGPKAIQIDDNTYHKSSWESLAKLLFPDEKVWSYDIDTHRRVEIERNQMIYGHFIFDAAEIMPLPDFDEKIIGCIREIDKRYAIILARK</sequence>
<dbReference type="EMBL" id="CP002959">
    <property type="protein sequence ID" value="AFM11215.1"/>
    <property type="molecule type" value="Genomic_DNA"/>
</dbReference>
<name>I4B1Q8_TURPD</name>
<dbReference type="KEGG" id="tpx:Turpa_0563"/>
<dbReference type="HOGENOM" id="CLU_1266433_0_0_12"/>
<evidence type="ECO:0000313" key="1">
    <source>
        <dbReference type="EMBL" id="AFM11215.1"/>
    </source>
</evidence>
<dbReference type="Proteomes" id="UP000006048">
    <property type="component" value="Chromosome"/>
</dbReference>
<protein>
    <submittedName>
        <fullName evidence="1">Uncharacterized protein</fullName>
    </submittedName>
</protein>